<evidence type="ECO:0000313" key="3">
    <source>
        <dbReference type="EMBL" id="RKQ92189.1"/>
    </source>
</evidence>
<dbReference type="SUPFAM" id="SSF55874">
    <property type="entry name" value="ATPase domain of HSP90 chaperone/DNA topoisomerase II/histidine kinase"/>
    <property type="match status" value="1"/>
</dbReference>
<dbReference type="AlphaFoldDB" id="A0A660LC78"/>
<name>A0A660LC78_9ACTN</name>
<accession>A0A660LC78</accession>
<dbReference type="InterPro" id="IPR003594">
    <property type="entry name" value="HATPase_dom"/>
</dbReference>
<keyword evidence="1" id="KW-0808">Transferase</keyword>
<dbReference type="Gene3D" id="3.30.565.10">
    <property type="entry name" value="Histidine kinase-like ATPase, C-terminal domain"/>
    <property type="match status" value="1"/>
</dbReference>
<dbReference type="Proteomes" id="UP000278962">
    <property type="component" value="Unassembled WGS sequence"/>
</dbReference>
<keyword evidence="1" id="KW-0418">Kinase</keyword>
<dbReference type="InterPro" id="IPR036890">
    <property type="entry name" value="HATPase_C_sf"/>
</dbReference>
<evidence type="ECO:0000259" key="2">
    <source>
        <dbReference type="Pfam" id="PF13581"/>
    </source>
</evidence>
<reference evidence="3 4" key="1">
    <citation type="submission" date="2018-10" db="EMBL/GenBank/DDBJ databases">
        <title>Genomic Encyclopedia of Archaeal and Bacterial Type Strains, Phase II (KMG-II): from individual species to whole genera.</title>
        <authorList>
            <person name="Goeker M."/>
        </authorList>
    </citation>
    <scope>NUCLEOTIDE SEQUENCE [LARGE SCALE GENOMIC DNA]</scope>
    <source>
        <strain evidence="3 4">DSM 14954</strain>
    </source>
</reference>
<feature type="domain" description="Histidine kinase/HSP90-like ATPase" evidence="2">
    <location>
        <begin position="9"/>
        <end position="115"/>
    </location>
</feature>
<dbReference type="PANTHER" id="PTHR35526:SF3">
    <property type="entry name" value="ANTI-SIGMA-F FACTOR RSBW"/>
    <property type="match status" value="1"/>
</dbReference>
<protein>
    <submittedName>
        <fullName evidence="3">Anti-sigma regulatory factor (Ser/Thr protein kinase)</fullName>
    </submittedName>
</protein>
<organism evidence="3 4">
    <name type="scientific">Solirubrobacter pauli</name>
    <dbReference type="NCBI Taxonomy" id="166793"/>
    <lineage>
        <taxon>Bacteria</taxon>
        <taxon>Bacillati</taxon>
        <taxon>Actinomycetota</taxon>
        <taxon>Thermoleophilia</taxon>
        <taxon>Solirubrobacterales</taxon>
        <taxon>Solirubrobacteraceae</taxon>
        <taxon>Solirubrobacter</taxon>
    </lineage>
</organism>
<dbReference type="GO" id="GO:0004674">
    <property type="term" value="F:protein serine/threonine kinase activity"/>
    <property type="evidence" value="ECO:0007669"/>
    <property type="project" value="UniProtKB-KW"/>
</dbReference>
<sequence length="123" mass="13070">MSAYSTSLPRSPDSIGVARRFVESHATTLTARGRGDAVLMVSELVTNALVHGTGEISLSIDLASEAITVEVSDEGNVRVAPSPTPGAHGGWGLRIVDQLADDWGIREGSTKVWFRLGTVPRRT</sequence>
<dbReference type="RefSeq" id="WP_121249904.1">
    <property type="nucleotide sequence ID" value="NZ_RBIL01000001.1"/>
</dbReference>
<dbReference type="EMBL" id="RBIL01000001">
    <property type="protein sequence ID" value="RKQ92189.1"/>
    <property type="molecule type" value="Genomic_DNA"/>
</dbReference>
<proteinExistence type="predicted"/>
<dbReference type="InterPro" id="IPR050267">
    <property type="entry name" value="Anti-sigma-factor_SerPK"/>
</dbReference>
<comment type="caution">
    <text evidence="3">The sequence shown here is derived from an EMBL/GenBank/DDBJ whole genome shotgun (WGS) entry which is preliminary data.</text>
</comment>
<dbReference type="CDD" id="cd16936">
    <property type="entry name" value="HATPase_RsbW-like"/>
    <property type="match status" value="1"/>
</dbReference>
<evidence type="ECO:0000313" key="4">
    <source>
        <dbReference type="Proteomes" id="UP000278962"/>
    </source>
</evidence>
<keyword evidence="4" id="KW-1185">Reference proteome</keyword>
<dbReference type="PANTHER" id="PTHR35526">
    <property type="entry name" value="ANTI-SIGMA-F FACTOR RSBW-RELATED"/>
    <property type="match status" value="1"/>
</dbReference>
<dbReference type="OrthoDB" id="3852691at2"/>
<gene>
    <name evidence="3" type="ORF">C8N24_2029</name>
</gene>
<dbReference type="Pfam" id="PF13581">
    <property type="entry name" value="HATPase_c_2"/>
    <property type="match status" value="1"/>
</dbReference>
<keyword evidence="1" id="KW-0723">Serine/threonine-protein kinase</keyword>
<evidence type="ECO:0000256" key="1">
    <source>
        <dbReference type="ARBA" id="ARBA00022527"/>
    </source>
</evidence>